<dbReference type="PANTHER" id="PTHR43477">
    <property type="entry name" value="DIHYDROANTICAPSIN 7-DEHYDROGENASE"/>
    <property type="match status" value="1"/>
</dbReference>
<keyword evidence="2" id="KW-0560">Oxidoreductase</keyword>
<evidence type="ECO:0000256" key="1">
    <source>
        <dbReference type="ARBA" id="ARBA00006484"/>
    </source>
</evidence>
<dbReference type="RefSeq" id="WP_188779636.1">
    <property type="nucleotide sequence ID" value="NZ_BMKQ01000001.1"/>
</dbReference>
<dbReference type="InterPro" id="IPR002347">
    <property type="entry name" value="SDR_fam"/>
</dbReference>
<feature type="domain" description="Ketoreductase" evidence="3">
    <location>
        <begin position="9"/>
        <end position="183"/>
    </location>
</feature>
<proteinExistence type="inferred from homology"/>
<dbReference type="InterPro" id="IPR057326">
    <property type="entry name" value="KR_dom"/>
</dbReference>
<dbReference type="InterPro" id="IPR051122">
    <property type="entry name" value="SDR_DHRS6-like"/>
</dbReference>
<evidence type="ECO:0000313" key="5">
    <source>
        <dbReference type="Proteomes" id="UP000649179"/>
    </source>
</evidence>
<gene>
    <name evidence="4" type="ORF">GCM10011519_19900</name>
</gene>
<dbReference type="PANTHER" id="PTHR43477:SF1">
    <property type="entry name" value="DIHYDROANTICAPSIN 7-DEHYDROGENASE"/>
    <property type="match status" value="1"/>
</dbReference>
<protein>
    <submittedName>
        <fullName evidence="4">Short-chain dehydrogenase</fullName>
    </submittedName>
</protein>
<dbReference type="Proteomes" id="UP000649179">
    <property type="component" value="Unassembled WGS sequence"/>
</dbReference>
<evidence type="ECO:0000259" key="3">
    <source>
        <dbReference type="SMART" id="SM00822"/>
    </source>
</evidence>
<comment type="caution">
    <text evidence="4">The sequence shown here is derived from an EMBL/GenBank/DDBJ whole genome shotgun (WGS) entry which is preliminary data.</text>
</comment>
<dbReference type="Gene3D" id="3.40.50.720">
    <property type="entry name" value="NAD(P)-binding Rossmann-like Domain"/>
    <property type="match status" value="1"/>
</dbReference>
<accession>A0A917BIZ8</accession>
<sequence length="235" mass="23283">MNATPLSGSTVLVVGGGSGIGRQVATDAIAAGADVVLAGRHLDTLQDTADALGARAVRLDLADETSIAAAAAALGAVDHVVALAADHANGPLADLEREAIAGAFDAKVVGPLLLAKHFAPITSGSFVLFSGVAAWKPAPGLSVMATTNGAVAFLAEALAVELAPLRVNAVSPGIVDSGAWDAMDDKAGFLEQTAASNPARRVGTPEDVSSVVLLALVNPFVTGTTLHVDGGGRLA</sequence>
<keyword evidence="5" id="KW-1185">Reference proteome</keyword>
<reference evidence="4" key="1">
    <citation type="journal article" date="2014" name="Int. J. Syst. Evol. Microbiol.">
        <title>Complete genome sequence of Corynebacterium casei LMG S-19264T (=DSM 44701T), isolated from a smear-ripened cheese.</title>
        <authorList>
            <consortium name="US DOE Joint Genome Institute (JGI-PGF)"/>
            <person name="Walter F."/>
            <person name="Albersmeier A."/>
            <person name="Kalinowski J."/>
            <person name="Ruckert C."/>
        </authorList>
    </citation>
    <scope>NUCLEOTIDE SEQUENCE</scope>
    <source>
        <strain evidence="4">CGMCC 1.16067</strain>
    </source>
</reference>
<reference evidence="4" key="2">
    <citation type="submission" date="2020-09" db="EMBL/GenBank/DDBJ databases">
        <authorList>
            <person name="Sun Q."/>
            <person name="Zhou Y."/>
        </authorList>
    </citation>
    <scope>NUCLEOTIDE SEQUENCE</scope>
    <source>
        <strain evidence="4">CGMCC 1.16067</strain>
    </source>
</reference>
<organism evidence="4 5">
    <name type="scientific">Marmoricola endophyticus</name>
    <dbReference type="NCBI Taxonomy" id="2040280"/>
    <lineage>
        <taxon>Bacteria</taxon>
        <taxon>Bacillati</taxon>
        <taxon>Actinomycetota</taxon>
        <taxon>Actinomycetes</taxon>
        <taxon>Propionibacteriales</taxon>
        <taxon>Nocardioidaceae</taxon>
        <taxon>Marmoricola</taxon>
    </lineage>
</organism>
<dbReference type="AlphaFoldDB" id="A0A917BIZ8"/>
<dbReference type="EMBL" id="BMKQ01000001">
    <property type="protein sequence ID" value="GGF46046.1"/>
    <property type="molecule type" value="Genomic_DNA"/>
</dbReference>
<dbReference type="PRINTS" id="PR00081">
    <property type="entry name" value="GDHRDH"/>
</dbReference>
<dbReference type="InterPro" id="IPR036291">
    <property type="entry name" value="NAD(P)-bd_dom_sf"/>
</dbReference>
<dbReference type="GO" id="GO:0016491">
    <property type="term" value="F:oxidoreductase activity"/>
    <property type="evidence" value="ECO:0007669"/>
    <property type="project" value="UniProtKB-KW"/>
</dbReference>
<evidence type="ECO:0000256" key="2">
    <source>
        <dbReference type="ARBA" id="ARBA00023002"/>
    </source>
</evidence>
<name>A0A917BIZ8_9ACTN</name>
<dbReference type="SUPFAM" id="SSF51735">
    <property type="entry name" value="NAD(P)-binding Rossmann-fold domains"/>
    <property type="match status" value="1"/>
</dbReference>
<dbReference type="SMART" id="SM00822">
    <property type="entry name" value="PKS_KR"/>
    <property type="match status" value="1"/>
</dbReference>
<dbReference type="Pfam" id="PF13561">
    <property type="entry name" value="adh_short_C2"/>
    <property type="match status" value="1"/>
</dbReference>
<comment type="similarity">
    <text evidence="1">Belongs to the short-chain dehydrogenases/reductases (SDR) family.</text>
</comment>
<evidence type="ECO:0000313" key="4">
    <source>
        <dbReference type="EMBL" id="GGF46046.1"/>
    </source>
</evidence>